<dbReference type="Proteomes" id="UP001165283">
    <property type="component" value="Unassembled WGS sequence"/>
</dbReference>
<keyword evidence="2" id="KW-1185">Reference proteome</keyword>
<dbReference type="Gene3D" id="1.10.357.10">
    <property type="entry name" value="Tetracycline Repressor, domain 2"/>
    <property type="match status" value="1"/>
</dbReference>
<evidence type="ECO:0000313" key="2">
    <source>
        <dbReference type="Proteomes" id="UP001165283"/>
    </source>
</evidence>
<dbReference type="SUPFAM" id="SSF46689">
    <property type="entry name" value="Homeodomain-like"/>
    <property type="match status" value="1"/>
</dbReference>
<gene>
    <name evidence="1" type="ORF">KDL28_07050</name>
</gene>
<proteinExistence type="predicted"/>
<name>A0ABT0ZVP8_9PSEU</name>
<organism evidence="1 2">
    <name type="scientific">Pseudonocardia humida</name>
    <dbReference type="NCBI Taxonomy" id="2800819"/>
    <lineage>
        <taxon>Bacteria</taxon>
        <taxon>Bacillati</taxon>
        <taxon>Actinomycetota</taxon>
        <taxon>Actinomycetes</taxon>
        <taxon>Pseudonocardiales</taxon>
        <taxon>Pseudonocardiaceae</taxon>
        <taxon>Pseudonocardia</taxon>
    </lineage>
</organism>
<dbReference type="EMBL" id="JAGSOV010000015">
    <property type="protein sequence ID" value="MCO1654812.1"/>
    <property type="molecule type" value="Genomic_DNA"/>
</dbReference>
<evidence type="ECO:0000313" key="1">
    <source>
        <dbReference type="EMBL" id="MCO1654812.1"/>
    </source>
</evidence>
<reference evidence="1" key="1">
    <citation type="submission" date="2021-04" db="EMBL/GenBank/DDBJ databases">
        <title>Pseudonocardia sp. nov., isolated from sandy soil of mangrove forest.</title>
        <authorList>
            <person name="Zan Z."/>
            <person name="Huang R."/>
            <person name="Liu W."/>
        </authorList>
    </citation>
    <scope>NUCLEOTIDE SEQUENCE</scope>
    <source>
        <strain evidence="1">S2-4</strain>
    </source>
</reference>
<comment type="caution">
    <text evidence="1">The sequence shown here is derived from an EMBL/GenBank/DDBJ whole genome shotgun (WGS) entry which is preliminary data.</text>
</comment>
<dbReference type="RefSeq" id="WP_252436477.1">
    <property type="nucleotide sequence ID" value="NZ_JAGSOV010000015.1"/>
</dbReference>
<dbReference type="InterPro" id="IPR009057">
    <property type="entry name" value="Homeodomain-like_sf"/>
</dbReference>
<sequence length="209" mass="22945">MTTLEPPNPPAVDGRRARGERTRAAIITALIQLLEGGELKPTGAQIAARAGISIRALWANFSDLETLYDLTGRVLLSRADQYTVVIPTDLPLAERIDRFCAVRAAACERVAPFAKATRLREPYSAALRTNRRRTLDRLVAAIEQAFAPELAAAGERRADLLLSLTASTSWSWWSVLRDDYGLEVARCTAVLRETVTRLLGETGVTIRTS</sequence>
<protein>
    <submittedName>
        <fullName evidence="1">TetR/AcrR family transcriptional regulator</fullName>
    </submittedName>
</protein>
<accession>A0ABT0ZVP8</accession>